<proteinExistence type="predicted"/>
<dbReference type="Proteomes" id="UP000199440">
    <property type="component" value="Unassembled WGS sequence"/>
</dbReference>
<name>A0A1G9VZ89_9FLAO</name>
<protein>
    <submittedName>
        <fullName evidence="5">Transcriptional regulator, AraC family</fullName>
    </submittedName>
</protein>
<dbReference type="PANTHER" id="PTHR43280">
    <property type="entry name" value="ARAC-FAMILY TRANSCRIPTIONAL REGULATOR"/>
    <property type="match status" value="1"/>
</dbReference>
<dbReference type="CDD" id="cd02208">
    <property type="entry name" value="cupin_RmlC-like"/>
    <property type="match status" value="1"/>
</dbReference>
<dbReference type="OrthoDB" id="1096411at2"/>
<dbReference type="EMBL" id="FNGV01000014">
    <property type="protein sequence ID" value="SDM77560.1"/>
    <property type="molecule type" value="Genomic_DNA"/>
</dbReference>
<accession>A0A1G9VZ89</accession>
<keyword evidence="3" id="KW-0804">Transcription</keyword>
<dbReference type="Pfam" id="PF12833">
    <property type="entry name" value="HTH_18"/>
    <property type="match status" value="1"/>
</dbReference>
<dbReference type="RefSeq" id="WP_089894160.1">
    <property type="nucleotide sequence ID" value="NZ_FNGV01000014.1"/>
</dbReference>
<gene>
    <name evidence="5" type="ORF">SAMN04488514_114108</name>
</gene>
<dbReference type="SMART" id="SM00342">
    <property type="entry name" value="HTH_ARAC"/>
    <property type="match status" value="1"/>
</dbReference>
<dbReference type="InterPro" id="IPR003313">
    <property type="entry name" value="AraC-bd"/>
</dbReference>
<sequence>MEKQIATYNKISAFDAIKIEPFDTNKRYTKPHRHNKYLELVYFQKGQGFHYMDEKCHAITPPTFYFIWKEQVHHWEINTMPEGYVIIIKEEFLEKSFDKSLALLLTKLHDLQVTKVPEDASIDALFEILCREKKINSPVQKEILEGSLKALLAKIISYSEGAINQSVDLVTKFTELLEDQPKNNVGFYAECLNTTAQNLNSLCKKRLSKTASEVIASHMIQETKRLLLYTDLSVAEISFNLDFKDASHFIKYFKRQVGQTPLQFKKEAIL</sequence>
<dbReference type="SUPFAM" id="SSF46689">
    <property type="entry name" value="Homeodomain-like"/>
    <property type="match status" value="1"/>
</dbReference>
<dbReference type="Gene3D" id="2.60.120.10">
    <property type="entry name" value="Jelly Rolls"/>
    <property type="match status" value="1"/>
</dbReference>
<evidence type="ECO:0000313" key="5">
    <source>
        <dbReference type="EMBL" id="SDM77560.1"/>
    </source>
</evidence>
<dbReference type="AlphaFoldDB" id="A0A1G9VZ89"/>
<dbReference type="InterPro" id="IPR018060">
    <property type="entry name" value="HTH_AraC"/>
</dbReference>
<keyword evidence="2" id="KW-0238">DNA-binding</keyword>
<dbReference type="STRING" id="192904.SAMN04488514_114108"/>
<dbReference type="SUPFAM" id="SSF51215">
    <property type="entry name" value="Regulatory protein AraC"/>
    <property type="match status" value="1"/>
</dbReference>
<dbReference type="GO" id="GO:0003700">
    <property type="term" value="F:DNA-binding transcription factor activity"/>
    <property type="evidence" value="ECO:0007669"/>
    <property type="project" value="InterPro"/>
</dbReference>
<evidence type="ECO:0000313" key="6">
    <source>
        <dbReference type="Proteomes" id="UP000199440"/>
    </source>
</evidence>
<evidence type="ECO:0000259" key="4">
    <source>
        <dbReference type="PROSITE" id="PS01124"/>
    </source>
</evidence>
<dbReference type="GO" id="GO:0043565">
    <property type="term" value="F:sequence-specific DNA binding"/>
    <property type="evidence" value="ECO:0007669"/>
    <property type="project" value="InterPro"/>
</dbReference>
<keyword evidence="1" id="KW-0805">Transcription regulation</keyword>
<dbReference type="PANTHER" id="PTHR43280:SF32">
    <property type="entry name" value="TRANSCRIPTIONAL REGULATORY PROTEIN"/>
    <property type="match status" value="1"/>
</dbReference>
<reference evidence="5 6" key="1">
    <citation type="submission" date="2016-10" db="EMBL/GenBank/DDBJ databases">
        <authorList>
            <person name="de Groot N.N."/>
        </authorList>
    </citation>
    <scope>NUCLEOTIDE SEQUENCE [LARGE SCALE GENOMIC DNA]</scope>
    <source>
        <strain evidence="5 6">DSM 19886</strain>
    </source>
</reference>
<evidence type="ECO:0000256" key="2">
    <source>
        <dbReference type="ARBA" id="ARBA00023125"/>
    </source>
</evidence>
<organism evidence="5 6">
    <name type="scientific">Kriegella aquimaris</name>
    <dbReference type="NCBI Taxonomy" id="192904"/>
    <lineage>
        <taxon>Bacteria</taxon>
        <taxon>Pseudomonadati</taxon>
        <taxon>Bacteroidota</taxon>
        <taxon>Flavobacteriia</taxon>
        <taxon>Flavobacteriales</taxon>
        <taxon>Flavobacteriaceae</taxon>
        <taxon>Kriegella</taxon>
    </lineage>
</organism>
<evidence type="ECO:0000256" key="3">
    <source>
        <dbReference type="ARBA" id="ARBA00023163"/>
    </source>
</evidence>
<dbReference type="InterPro" id="IPR014710">
    <property type="entry name" value="RmlC-like_jellyroll"/>
</dbReference>
<dbReference type="InterPro" id="IPR037923">
    <property type="entry name" value="HTH-like"/>
</dbReference>
<feature type="domain" description="HTH araC/xylS-type" evidence="4">
    <location>
        <begin position="168"/>
        <end position="267"/>
    </location>
</feature>
<evidence type="ECO:0000256" key="1">
    <source>
        <dbReference type="ARBA" id="ARBA00023015"/>
    </source>
</evidence>
<dbReference type="PROSITE" id="PS01124">
    <property type="entry name" value="HTH_ARAC_FAMILY_2"/>
    <property type="match status" value="1"/>
</dbReference>
<dbReference type="Gene3D" id="1.10.10.60">
    <property type="entry name" value="Homeodomain-like"/>
    <property type="match status" value="1"/>
</dbReference>
<dbReference type="Pfam" id="PF02311">
    <property type="entry name" value="AraC_binding"/>
    <property type="match status" value="1"/>
</dbReference>
<keyword evidence="6" id="KW-1185">Reference proteome</keyword>
<dbReference type="InterPro" id="IPR009057">
    <property type="entry name" value="Homeodomain-like_sf"/>
</dbReference>